<dbReference type="Proteomes" id="UP001519289">
    <property type="component" value="Unassembled WGS sequence"/>
</dbReference>
<feature type="binding site" evidence="1">
    <location>
        <begin position="24"/>
        <end position="31"/>
    </location>
    <ligand>
        <name>ATP</name>
        <dbReference type="ChEBI" id="CHEBI:30616"/>
    </ligand>
</feature>
<keyword evidence="1" id="KW-0547">Nucleotide-binding</keyword>
<dbReference type="HAMAP" id="MF_01270">
    <property type="entry name" value="AnhMurNAc_kinase"/>
    <property type="match status" value="1"/>
</dbReference>
<dbReference type="EC" id="2.7.1.170" evidence="1"/>
<accession>A0ABS4JPP0</accession>
<gene>
    <name evidence="1" type="primary">anmK</name>
    <name evidence="2" type="ORF">J2Z79_000890</name>
</gene>
<dbReference type="PANTHER" id="PTHR30605">
    <property type="entry name" value="ANHYDRO-N-ACETYLMURAMIC ACID KINASE"/>
    <property type="match status" value="1"/>
</dbReference>
<comment type="pathway">
    <text evidence="1">Cell wall biogenesis; peptidoglycan recycling.</text>
</comment>
<comment type="similarity">
    <text evidence="1">Belongs to the anhydro-N-acetylmuramic acid kinase family.</text>
</comment>
<evidence type="ECO:0000313" key="2">
    <source>
        <dbReference type="EMBL" id="MBP2017507.1"/>
    </source>
</evidence>
<dbReference type="NCBIfam" id="NF007148">
    <property type="entry name" value="PRK09585.3-2"/>
    <property type="match status" value="1"/>
</dbReference>
<keyword evidence="1 2" id="KW-0808">Transferase</keyword>
<keyword evidence="1" id="KW-0067">ATP-binding</keyword>
<protein>
    <recommendedName>
        <fullName evidence="1">Anhydro-N-acetylmuramic acid kinase</fullName>
        <ecNumber evidence="1">2.7.1.170</ecNumber>
    </recommendedName>
    <alternativeName>
        <fullName evidence="1">AnhMurNAc kinase</fullName>
    </alternativeName>
</protein>
<dbReference type="InterPro" id="IPR005338">
    <property type="entry name" value="Anhydro_N_Ac-Mur_kinase"/>
</dbReference>
<dbReference type="SUPFAM" id="SSF53067">
    <property type="entry name" value="Actin-like ATPase domain"/>
    <property type="match status" value="1"/>
</dbReference>
<name>A0ABS4JPP0_9FIRM</name>
<dbReference type="CDD" id="cd24050">
    <property type="entry name" value="ASKHA_NBD_ANMK"/>
    <property type="match status" value="1"/>
</dbReference>
<dbReference type="Pfam" id="PF03702">
    <property type="entry name" value="AnmK"/>
    <property type="match status" value="1"/>
</dbReference>
<keyword evidence="3" id="KW-1185">Reference proteome</keyword>
<comment type="caution">
    <text evidence="2">The sequence shown here is derived from an EMBL/GenBank/DDBJ whole genome shotgun (WGS) entry which is preliminary data.</text>
</comment>
<evidence type="ECO:0000256" key="1">
    <source>
        <dbReference type="HAMAP-Rule" id="MF_01270"/>
    </source>
</evidence>
<sequence>MRRLRRLEGIAAKPERLVIGLMSGTSVDGIDCALVRIRGGGPGVQIAPVHFATYPFDPAVRAEIFRLFRPETTDVVSVCQMNFVLGEVFADAALRLMREAGVRPEEVDLIGSHGQTVWHEPNPVDRAGAVSRSTLQIGEPAVIAARTGVVTVGDFRVRDVAAGGQGAPLVPYLDWCLLRDGRLSRAVQNIGGIGNVTYLPAGCALEEVVAFDTGPGNMLIDALTSHYFGRPFDEGGAIAAQGRVLPDLLTELMAHPYLAARPPKTTGRELFGVQFASGLFGRGEPADLVATATAFTAHSIADAYRRFLGPVDEVIVGGGGARNPVLMRMLAEALPGARVTAHEAVGINSDAKEAIAFALLANDCVLELPTNVPGATGGGRAVLGKICL</sequence>
<dbReference type="GO" id="GO:0016301">
    <property type="term" value="F:kinase activity"/>
    <property type="evidence" value="ECO:0007669"/>
    <property type="project" value="UniProtKB-KW"/>
</dbReference>
<comment type="function">
    <text evidence="1">Catalyzes the specific phosphorylation of 1,6-anhydro-N-acetylmuramic acid (anhMurNAc) with the simultaneous cleavage of the 1,6-anhydro ring, generating MurNAc-6-P. Is required for the utilization of anhMurNAc either imported from the medium or derived from its own cell wall murein, and thus plays a role in cell wall recycling.</text>
</comment>
<evidence type="ECO:0000313" key="3">
    <source>
        <dbReference type="Proteomes" id="UP001519289"/>
    </source>
</evidence>
<proteinExistence type="inferred from homology"/>
<dbReference type="Gene3D" id="3.30.420.40">
    <property type="match status" value="2"/>
</dbReference>
<dbReference type="RefSeq" id="WP_342589411.1">
    <property type="nucleotide sequence ID" value="NZ_JAGGLG010000005.1"/>
</dbReference>
<keyword evidence="1" id="KW-0119">Carbohydrate metabolism</keyword>
<comment type="pathway">
    <text evidence="1">Amino-sugar metabolism; 1,6-anhydro-N-acetylmuramate degradation.</text>
</comment>
<keyword evidence="1 2" id="KW-0418">Kinase</keyword>
<reference evidence="2 3" key="1">
    <citation type="submission" date="2021-03" db="EMBL/GenBank/DDBJ databases">
        <title>Genomic Encyclopedia of Type Strains, Phase IV (KMG-IV): sequencing the most valuable type-strain genomes for metagenomic binning, comparative biology and taxonomic classification.</title>
        <authorList>
            <person name="Goeker M."/>
        </authorList>
    </citation>
    <scope>NUCLEOTIDE SEQUENCE [LARGE SCALE GENOMIC DNA]</scope>
    <source>
        <strain evidence="2 3">DSM 27138</strain>
    </source>
</reference>
<comment type="catalytic activity">
    <reaction evidence="1">
        <text>1,6-anhydro-N-acetyl-beta-muramate + ATP + H2O = N-acetyl-D-muramate 6-phosphate + ADP + H(+)</text>
        <dbReference type="Rhea" id="RHEA:24952"/>
        <dbReference type="ChEBI" id="CHEBI:15377"/>
        <dbReference type="ChEBI" id="CHEBI:15378"/>
        <dbReference type="ChEBI" id="CHEBI:30616"/>
        <dbReference type="ChEBI" id="CHEBI:58690"/>
        <dbReference type="ChEBI" id="CHEBI:58722"/>
        <dbReference type="ChEBI" id="CHEBI:456216"/>
        <dbReference type="EC" id="2.7.1.170"/>
    </reaction>
</comment>
<dbReference type="InterPro" id="IPR043129">
    <property type="entry name" value="ATPase_NBD"/>
</dbReference>
<dbReference type="PANTHER" id="PTHR30605:SF0">
    <property type="entry name" value="ANHYDRO-N-ACETYLMURAMIC ACID KINASE"/>
    <property type="match status" value="1"/>
</dbReference>
<organism evidence="2 3">
    <name type="scientific">Symbiobacterium terraclitae</name>
    <dbReference type="NCBI Taxonomy" id="557451"/>
    <lineage>
        <taxon>Bacteria</taxon>
        <taxon>Bacillati</taxon>
        <taxon>Bacillota</taxon>
        <taxon>Clostridia</taxon>
        <taxon>Eubacteriales</taxon>
        <taxon>Symbiobacteriaceae</taxon>
        <taxon>Symbiobacterium</taxon>
    </lineage>
</organism>
<dbReference type="EMBL" id="JAGGLG010000005">
    <property type="protein sequence ID" value="MBP2017507.1"/>
    <property type="molecule type" value="Genomic_DNA"/>
</dbReference>